<dbReference type="Pfam" id="PF02397">
    <property type="entry name" value="Bac_transf"/>
    <property type="match status" value="1"/>
</dbReference>
<dbReference type="GO" id="GO:0102334">
    <property type="term" value="F:N,N'-diacetylbacilliosaminyl-1-phosphate transferase activity"/>
    <property type="evidence" value="ECO:0007669"/>
    <property type="project" value="UniProtKB-EC"/>
</dbReference>
<evidence type="ECO:0000256" key="1">
    <source>
        <dbReference type="ARBA" id="ARBA00004236"/>
    </source>
</evidence>
<evidence type="ECO:0000256" key="4">
    <source>
        <dbReference type="ARBA" id="ARBA00022679"/>
    </source>
</evidence>
<keyword evidence="6 9" id="KW-1133">Transmembrane helix</keyword>
<keyword evidence="12" id="KW-1185">Reference proteome</keyword>
<feature type="transmembrane region" description="Helical" evidence="9">
    <location>
        <begin position="112"/>
        <end position="135"/>
    </location>
</feature>
<name>A0A1X6YJR1_9RHOB</name>
<comment type="subcellular location">
    <subcellularLocation>
        <location evidence="1">Cell membrane</location>
    </subcellularLocation>
</comment>
<keyword evidence="3" id="KW-1003">Cell membrane</keyword>
<keyword evidence="7 9" id="KW-0472">Membrane</keyword>
<dbReference type="EC" id="2.7.8.36" evidence="11"/>
<evidence type="ECO:0000256" key="9">
    <source>
        <dbReference type="SAM" id="Phobius"/>
    </source>
</evidence>
<reference evidence="11 12" key="1">
    <citation type="submission" date="2017-03" db="EMBL/GenBank/DDBJ databases">
        <authorList>
            <person name="Afonso C.L."/>
            <person name="Miller P.J."/>
            <person name="Scott M.A."/>
            <person name="Spackman E."/>
            <person name="Goraichik I."/>
            <person name="Dimitrov K.M."/>
            <person name="Suarez D.L."/>
            <person name="Swayne D.E."/>
        </authorList>
    </citation>
    <scope>NUCLEOTIDE SEQUENCE [LARGE SCALE GENOMIC DNA]</scope>
    <source>
        <strain evidence="11 12">CECT 8110</strain>
    </source>
</reference>
<evidence type="ECO:0000256" key="5">
    <source>
        <dbReference type="ARBA" id="ARBA00022692"/>
    </source>
</evidence>
<evidence type="ECO:0000256" key="3">
    <source>
        <dbReference type="ARBA" id="ARBA00022475"/>
    </source>
</evidence>
<dbReference type="GO" id="GO:0005886">
    <property type="term" value="C:plasma membrane"/>
    <property type="evidence" value="ECO:0007669"/>
    <property type="project" value="UniProtKB-SubCell"/>
</dbReference>
<gene>
    <name evidence="11" type="primary">pglC_1</name>
    <name evidence="11" type="ORF">ROH8110_00868</name>
</gene>
<evidence type="ECO:0000259" key="10">
    <source>
        <dbReference type="Pfam" id="PF02397"/>
    </source>
</evidence>
<dbReference type="GO" id="GO:0000271">
    <property type="term" value="P:polysaccharide biosynthetic process"/>
    <property type="evidence" value="ECO:0007669"/>
    <property type="project" value="UniProtKB-KW"/>
</dbReference>
<dbReference type="RefSeq" id="WP_085816470.1">
    <property type="nucleotide sequence ID" value="NZ_FWFU01000001.1"/>
</dbReference>
<proteinExistence type="inferred from homology"/>
<dbReference type="InterPro" id="IPR003362">
    <property type="entry name" value="Bact_transf"/>
</dbReference>
<protein>
    <submittedName>
        <fullName evidence="11">Undecaprenyl phosphate N,N'-diacetylbacillosamine 1-phosphate transferase</fullName>
        <ecNumber evidence="11">2.7.8.36</ecNumber>
    </submittedName>
</protein>
<feature type="transmembrane region" description="Helical" evidence="9">
    <location>
        <begin position="6"/>
        <end position="27"/>
    </location>
</feature>
<feature type="domain" description="Bacterial sugar transferase" evidence="10">
    <location>
        <begin position="107"/>
        <end position="295"/>
    </location>
</feature>
<sequence length="300" mass="34649">MALSEIIFLTFGCLGAVVVGVVTKVLADDAKLFIPRIAQNLLRRASLKLGEEYAAGFYEEWSAHLIEIPETSGKLWHAATIYFWGAYRIRQTLCPAVGATARQRIFKRILDIVFVGLSFPSIGPIVLLFAVLVALDGKSPFYSQMRVGQNGRTFRIWKLRTMFYDADKRLERYLERNVNARLAWTEYRRLRSDPRITKIGWFLRKTSLDELPQLWNVLNGTMSLVGPRPLLIEQQRLYDGEAYYKLRPGITGLWQISRRLCCDFKYRERLDDEYFKQQSLWTDIKIMLATCAVVCQKTGA</sequence>
<keyword evidence="8" id="KW-0270">Exopolysaccharide synthesis</keyword>
<dbReference type="Proteomes" id="UP000193207">
    <property type="component" value="Unassembled WGS sequence"/>
</dbReference>
<dbReference type="OrthoDB" id="9808602at2"/>
<organism evidence="11 12">
    <name type="scientific">Roseovarius halotolerans</name>
    <dbReference type="NCBI Taxonomy" id="505353"/>
    <lineage>
        <taxon>Bacteria</taxon>
        <taxon>Pseudomonadati</taxon>
        <taxon>Pseudomonadota</taxon>
        <taxon>Alphaproteobacteria</taxon>
        <taxon>Rhodobacterales</taxon>
        <taxon>Roseobacteraceae</taxon>
        <taxon>Roseovarius</taxon>
    </lineage>
</organism>
<evidence type="ECO:0000256" key="2">
    <source>
        <dbReference type="ARBA" id="ARBA00006464"/>
    </source>
</evidence>
<evidence type="ECO:0000313" key="12">
    <source>
        <dbReference type="Proteomes" id="UP000193207"/>
    </source>
</evidence>
<evidence type="ECO:0000256" key="8">
    <source>
        <dbReference type="ARBA" id="ARBA00023169"/>
    </source>
</evidence>
<dbReference type="EMBL" id="FWFU01000001">
    <property type="protein sequence ID" value="SLN22467.1"/>
    <property type="molecule type" value="Genomic_DNA"/>
</dbReference>
<evidence type="ECO:0000313" key="11">
    <source>
        <dbReference type="EMBL" id="SLN22467.1"/>
    </source>
</evidence>
<dbReference type="AlphaFoldDB" id="A0A1X6YJR1"/>
<evidence type="ECO:0000256" key="7">
    <source>
        <dbReference type="ARBA" id="ARBA00023136"/>
    </source>
</evidence>
<dbReference type="PANTHER" id="PTHR30576">
    <property type="entry name" value="COLANIC BIOSYNTHESIS UDP-GLUCOSE LIPID CARRIER TRANSFERASE"/>
    <property type="match status" value="1"/>
</dbReference>
<keyword evidence="4 11" id="KW-0808">Transferase</keyword>
<accession>A0A1X6YJR1</accession>
<dbReference type="PANTHER" id="PTHR30576:SF4">
    <property type="entry name" value="UNDECAPRENYL-PHOSPHATE GALACTOSE PHOSPHOTRANSFERASE"/>
    <property type="match status" value="1"/>
</dbReference>
<comment type="similarity">
    <text evidence="2">Belongs to the bacterial sugar transferase family.</text>
</comment>
<evidence type="ECO:0000256" key="6">
    <source>
        <dbReference type="ARBA" id="ARBA00022989"/>
    </source>
</evidence>
<keyword evidence="5 9" id="KW-0812">Transmembrane</keyword>